<feature type="compositionally biased region" description="Basic and acidic residues" evidence="1">
    <location>
        <begin position="257"/>
        <end position="266"/>
    </location>
</feature>
<keyword evidence="3" id="KW-1185">Reference proteome</keyword>
<proteinExistence type="predicted"/>
<dbReference type="AlphaFoldDB" id="A0A6S7C1R5"/>
<name>A0A6S7C1R5_9BURK</name>
<reference evidence="2 3" key="1">
    <citation type="submission" date="2020-04" db="EMBL/GenBank/DDBJ databases">
        <authorList>
            <person name="De Canck E."/>
        </authorList>
    </citation>
    <scope>NUCLEOTIDE SEQUENCE [LARGE SCALE GENOMIC DNA]</scope>
    <source>
        <strain evidence="2 3">LMG 28138</strain>
    </source>
</reference>
<sequence length="266" mass="29668">MSDRVAHPLDLVHQPLDFVEHAVHDAHQPVDIVLLGVLGQAAAEIAGHDFLDRSGDGIQPPHSSDSNDRRTDQAGQQHQDASRQQHMQQFFVEVVELANVLTQQGGASIRNLCSDAACRHISLRQCQADRKRPVEVRQRRPVTGKASCDVFALRVEQSKRTLMTRVELALMVDACNQLRWACAHEYGVFALQPVVDTLHFEARDLDVEIGEQHQRDDTEHREKQRREPETGGTVQITQAHGACIPNRERYGSSASTPRDRASFAGG</sequence>
<feature type="region of interest" description="Disordered" evidence="1">
    <location>
        <begin position="210"/>
        <end position="266"/>
    </location>
</feature>
<organism evidence="2 3">
    <name type="scientific">Pararobbsia alpina</name>
    <dbReference type="NCBI Taxonomy" id="621374"/>
    <lineage>
        <taxon>Bacteria</taxon>
        <taxon>Pseudomonadati</taxon>
        <taxon>Pseudomonadota</taxon>
        <taxon>Betaproteobacteria</taxon>
        <taxon>Burkholderiales</taxon>
        <taxon>Burkholderiaceae</taxon>
        <taxon>Pararobbsia</taxon>
    </lineage>
</organism>
<feature type="region of interest" description="Disordered" evidence="1">
    <location>
        <begin position="51"/>
        <end position="83"/>
    </location>
</feature>
<evidence type="ECO:0000256" key="1">
    <source>
        <dbReference type="SAM" id="MobiDB-lite"/>
    </source>
</evidence>
<feature type="compositionally biased region" description="Polar residues" evidence="1">
    <location>
        <begin position="73"/>
        <end position="83"/>
    </location>
</feature>
<evidence type="ECO:0000313" key="2">
    <source>
        <dbReference type="EMBL" id="CAB3806799.1"/>
    </source>
</evidence>
<dbReference type="Proteomes" id="UP000494115">
    <property type="component" value="Unassembled WGS sequence"/>
</dbReference>
<protein>
    <submittedName>
        <fullName evidence="2">Uncharacterized protein</fullName>
    </submittedName>
</protein>
<dbReference type="EMBL" id="CADIKM010000088">
    <property type="protein sequence ID" value="CAB3806799.1"/>
    <property type="molecule type" value="Genomic_DNA"/>
</dbReference>
<accession>A0A6S7C1R5</accession>
<evidence type="ECO:0000313" key="3">
    <source>
        <dbReference type="Proteomes" id="UP000494115"/>
    </source>
</evidence>
<feature type="compositionally biased region" description="Basic and acidic residues" evidence="1">
    <location>
        <begin position="210"/>
        <end position="229"/>
    </location>
</feature>
<gene>
    <name evidence="2" type="ORF">LMG28138_05847</name>
</gene>